<dbReference type="Pfam" id="PF08244">
    <property type="entry name" value="Glyco_hydro_32C"/>
    <property type="match status" value="1"/>
</dbReference>
<dbReference type="Gene3D" id="2.60.120.560">
    <property type="entry name" value="Exo-inulinase, domain 1"/>
    <property type="match status" value="1"/>
</dbReference>
<evidence type="ECO:0000259" key="6">
    <source>
        <dbReference type="Pfam" id="PF08244"/>
    </source>
</evidence>
<dbReference type="InterPro" id="IPR013320">
    <property type="entry name" value="ConA-like_dom_sf"/>
</dbReference>
<dbReference type="InterPro" id="IPR023296">
    <property type="entry name" value="Glyco_hydro_beta-prop_sf"/>
</dbReference>
<proteinExistence type="inferred from homology"/>
<reference evidence="7" key="1">
    <citation type="journal article" date="2023" name="BMC Genomics">
        <title>Chromosome-level genome assemblies of Cutaneotrichosporon spp. (Trichosporonales, Basidiomycota) reveal imbalanced evolution between nucleotide sequences and chromosome synteny.</title>
        <authorList>
            <person name="Kobayashi Y."/>
            <person name="Kayamori A."/>
            <person name="Aoki K."/>
            <person name="Shiwa Y."/>
            <person name="Matsutani M."/>
            <person name="Fujita N."/>
            <person name="Sugita T."/>
            <person name="Iwasaki W."/>
            <person name="Tanaka N."/>
            <person name="Takashima M."/>
        </authorList>
    </citation>
    <scope>NUCLEOTIDE SEQUENCE</scope>
    <source>
        <strain evidence="7">HIS016</strain>
    </source>
</reference>
<feature type="domain" description="Glycosyl hydrolase family 32 N-terminal" evidence="5">
    <location>
        <begin position="11"/>
        <end position="345"/>
    </location>
</feature>
<dbReference type="SMART" id="SM00640">
    <property type="entry name" value="Glyco_32"/>
    <property type="match status" value="1"/>
</dbReference>
<keyword evidence="8" id="KW-1185">Reference proteome</keyword>
<dbReference type="GO" id="GO:0005987">
    <property type="term" value="P:sucrose catabolic process"/>
    <property type="evidence" value="ECO:0007669"/>
    <property type="project" value="TreeGrafter"/>
</dbReference>
<dbReference type="AlphaFoldDB" id="A0AAD3TZ81"/>
<evidence type="ECO:0000313" key="8">
    <source>
        <dbReference type="Proteomes" id="UP001222932"/>
    </source>
</evidence>
<evidence type="ECO:0000256" key="1">
    <source>
        <dbReference type="ARBA" id="ARBA00009902"/>
    </source>
</evidence>
<dbReference type="SUPFAM" id="SSF49899">
    <property type="entry name" value="Concanavalin A-like lectins/glucanases"/>
    <property type="match status" value="1"/>
</dbReference>
<dbReference type="InterPro" id="IPR001362">
    <property type="entry name" value="Glyco_hydro_32"/>
</dbReference>
<dbReference type="PANTHER" id="PTHR42800:SF3">
    <property type="entry name" value="GLYCOSYL HYDROLASE FAMILY 32 N-TERMINAL DOMAIN-CONTAINING PROTEIN"/>
    <property type="match status" value="1"/>
</dbReference>
<dbReference type="GO" id="GO:0004575">
    <property type="term" value="F:sucrose alpha-glucosidase activity"/>
    <property type="evidence" value="ECO:0007669"/>
    <property type="project" value="TreeGrafter"/>
</dbReference>
<evidence type="ECO:0000256" key="3">
    <source>
        <dbReference type="ARBA" id="ARBA00023295"/>
    </source>
</evidence>
<sequence>MAHLSRRPVYHFIAPRGWMNDPCAPGYDPLTGRFHLFYQWTPHSHRWERIAWGHATSKDLLHWAHDSQDMPALKADTEYDKEGVFTGCFWPTGPKGEDALTVFYTNVWEAPHFTKPYTRGCEGLALATSADGGKTWNKHPCNPIIAEEPEGLNVTGFRDPYLGPWPAMDRARGTSGRLYGLNSGGIHGQGPRTFLYDVDPTDLTRWTYLYPLFRSHSARSRPGGKWGGDLGLNLECTNFVTLSAGDVEREVIITGSEGGAPRPRGGEPRYGVWVLGSLEGEEVDLDISAAGMVDWGALYAFNTFLHQGRRILWGWLIEEDLSDGILAERGWTGCLGVPRELFLASYSGVTGTLKSKVADVGSFEVLPSGEVVTLGMRPLPELVHLRGSHISQAISLGGSHFRCEAARACTIDLVVEVTDGTEEVALHVRQSADGSTRTSISFFPKEEVIKVCREHSNDRADIVKTTEEGPFTLLRFSELERLRMTVLLDGDVLEVFANDRFALSTRIYSPAEATGVAYEHKGLARVEHLDVWEMKAAQ</sequence>
<dbReference type="PANTHER" id="PTHR42800">
    <property type="entry name" value="EXOINULINASE INUD (AFU_ORTHOLOGUE AFUA_5G00480)"/>
    <property type="match status" value="1"/>
</dbReference>
<organism evidence="7 8">
    <name type="scientific">Cutaneotrichosporon spelunceum</name>
    <dbReference type="NCBI Taxonomy" id="1672016"/>
    <lineage>
        <taxon>Eukaryota</taxon>
        <taxon>Fungi</taxon>
        <taxon>Dikarya</taxon>
        <taxon>Basidiomycota</taxon>
        <taxon>Agaricomycotina</taxon>
        <taxon>Tremellomycetes</taxon>
        <taxon>Trichosporonales</taxon>
        <taxon>Trichosporonaceae</taxon>
        <taxon>Cutaneotrichosporon</taxon>
    </lineage>
</organism>
<comment type="similarity">
    <text evidence="1 4">Belongs to the glycosyl hydrolase 32 family.</text>
</comment>
<dbReference type="GO" id="GO:0005737">
    <property type="term" value="C:cytoplasm"/>
    <property type="evidence" value="ECO:0007669"/>
    <property type="project" value="TreeGrafter"/>
</dbReference>
<dbReference type="Gene3D" id="2.115.10.20">
    <property type="entry name" value="Glycosyl hydrolase domain, family 43"/>
    <property type="match status" value="1"/>
</dbReference>
<feature type="domain" description="Glycosyl hydrolase family 32 C-terminal" evidence="6">
    <location>
        <begin position="404"/>
        <end position="533"/>
    </location>
</feature>
<dbReference type="Pfam" id="PF00251">
    <property type="entry name" value="Glyco_hydro_32N"/>
    <property type="match status" value="1"/>
</dbReference>
<dbReference type="InterPro" id="IPR013189">
    <property type="entry name" value="Glyco_hydro_32_C"/>
</dbReference>
<keyword evidence="2 4" id="KW-0378">Hydrolase</keyword>
<accession>A0AAD3TZ81</accession>
<name>A0AAD3TZ81_9TREE</name>
<evidence type="ECO:0000256" key="2">
    <source>
        <dbReference type="ARBA" id="ARBA00022801"/>
    </source>
</evidence>
<protein>
    <submittedName>
        <fullName evidence="7">Uncharacterized protein</fullName>
    </submittedName>
</protein>
<evidence type="ECO:0000313" key="7">
    <source>
        <dbReference type="EMBL" id="GMK59594.1"/>
    </source>
</evidence>
<dbReference type="SUPFAM" id="SSF75005">
    <property type="entry name" value="Arabinanase/levansucrase/invertase"/>
    <property type="match status" value="1"/>
</dbReference>
<dbReference type="Proteomes" id="UP001222932">
    <property type="component" value="Unassembled WGS sequence"/>
</dbReference>
<dbReference type="EMBL" id="BTCM01000008">
    <property type="protein sequence ID" value="GMK59594.1"/>
    <property type="molecule type" value="Genomic_DNA"/>
</dbReference>
<gene>
    <name evidence="7" type="ORF">CspeluHIS016_0802000</name>
</gene>
<comment type="caution">
    <text evidence="7">The sequence shown here is derived from an EMBL/GenBank/DDBJ whole genome shotgun (WGS) entry which is preliminary data.</text>
</comment>
<keyword evidence="3 4" id="KW-0326">Glycosidase</keyword>
<dbReference type="CDD" id="cd18621">
    <property type="entry name" value="GH32_XdINV-like"/>
    <property type="match status" value="1"/>
</dbReference>
<evidence type="ECO:0000256" key="4">
    <source>
        <dbReference type="RuleBase" id="RU362110"/>
    </source>
</evidence>
<reference evidence="7" key="2">
    <citation type="submission" date="2023-06" db="EMBL/GenBank/DDBJ databases">
        <authorList>
            <person name="Kobayashi Y."/>
            <person name="Kayamori A."/>
            <person name="Aoki K."/>
            <person name="Shiwa Y."/>
            <person name="Fujita N."/>
            <person name="Sugita T."/>
            <person name="Iwasaki W."/>
            <person name="Tanaka N."/>
            <person name="Takashima M."/>
        </authorList>
    </citation>
    <scope>NUCLEOTIDE SEQUENCE</scope>
    <source>
        <strain evidence="7">HIS016</strain>
    </source>
</reference>
<dbReference type="InterPro" id="IPR013148">
    <property type="entry name" value="Glyco_hydro_32_N"/>
</dbReference>
<evidence type="ECO:0000259" key="5">
    <source>
        <dbReference type="Pfam" id="PF00251"/>
    </source>
</evidence>